<dbReference type="PANTHER" id="PTHR45436">
    <property type="entry name" value="SENSOR HISTIDINE KINASE YKOH"/>
    <property type="match status" value="1"/>
</dbReference>
<dbReference type="GO" id="GO:0000155">
    <property type="term" value="F:phosphorelay sensor kinase activity"/>
    <property type="evidence" value="ECO:0007669"/>
    <property type="project" value="InterPro"/>
</dbReference>
<evidence type="ECO:0000259" key="14">
    <source>
        <dbReference type="PROSITE" id="PS50885"/>
    </source>
</evidence>
<reference evidence="15 16" key="1">
    <citation type="journal article" date="2009" name="Stand. Genomic Sci.">
        <title>Complete genome sequence of Thermanaerovibrio acidaminovorans type strain (Su883).</title>
        <authorList>
            <person name="Chovatia M."/>
            <person name="Sikorski J."/>
            <person name="Schroder M."/>
            <person name="Lapidus A."/>
            <person name="Nolan M."/>
            <person name="Tice H."/>
            <person name="Glavina Del Rio T."/>
            <person name="Copeland A."/>
            <person name="Cheng J.F."/>
            <person name="Lucas S."/>
            <person name="Chen F."/>
            <person name="Bruce D."/>
            <person name="Goodwin L."/>
            <person name="Pitluck S."/>
            <person name="Ivanova N."/>
            <person name="Mavromatis K."/>
            <person name="Ovchinnikova G."/>
            <person name="Pati A."/>
            <person name="Chen A."/>
            <person name="Palaniappan K."/>
            <person name="Land M."/>
            <person name="Hauser L."/>
            <person name="Chang Y.J."/>
            <person name="Jeffries C.D."/>
            <person name="Chain P."/>
            <person name="Saunders E."/>
            <person name="Detter J.C."/>
            <person name="Brettin T."/>
            <person name="Rohde M."/>
            <person name="Goker M."/>
            <person name="Spring S."/>
            <person name="Bristow J."/>
            <person name="Markowitz V."/>
            <person name="Hugenholtz P."/>
            <person name="Kyrpides N.C."/>
            <person name="Klenk H.P."/>
            <person name="Eisen J.A."/>
        </authorList>
    </citation>
    <scope>NUCLEOTIDE SEQUENCE [LARGE SCALE GENOMIC DNA]</scope>
    <source>
        <strain evidence="16">ATCC 49978 / DSM 6589 / Su883</strain>
    </source>
</reference>
<keyword evidence="11" id="KW-0175">Coiled coil</keyword>
<keyword evidence="4" id="KW-0597">Phosphoprotein</keyword>
<keyword evidence="6 12" id="KW-0812">Transmembrane</keyword>
<dbReference type="KEGG" id="tai:Taci_0089"/>
<evidence type="ECO:0000256" key="8">
    <source>
        <dbReference type="ARBA" id="ARBA00022989"/>
    </source>
</evidence>
<protein>
    <recommendedName>
        <fullName evidence="3">histidine kinase</fullName>
        <ecNumber evidence="3">2.7.13.3</ecNumber>
    </recommendedName>
</protein>
<dbReference type="InterPro" id="IPR036097">
    <property type="entry name" value="HisK_dim/P_sf"/>
</dbReference>
<keyword evidence="10 12" id="KW-0472">Membrane</keyword>
<evidence type="ECO:0000256" key="12">
    <source>
        <dbReference type="SAM" id="Phobius"/>
    </source>
</evidence>
<evidence type="ECO:0000256" key="10">
    <source>
        <dbReference type="ARBA" id="ARBA00023136"/>
    </source>
</evidence>
<evidence type="ECO:0000256" key="2">
    <source>
        <dbReference type="ARBA" id="ARBA00004370"/>
    </source>
</evidence>
<name>D1B7S6_THEAS</name>
<dbReference type="SMART" id="SM00388">
    <property type="entry name" value="HisKA"/>
    <property type="match status" value="1"/>
</dbReference>
<dbReference type="OrthoDB" id="9813151at2"/>
<evidence type="ECO:0000313" key="16">
    <source>
        <dbReference type="Proteomes" id="UP000002030"/>
    </source>
</evidence>
<evidence type="ECO:0000256" key="7">
    <source>
        <dbReference type="ARBA" id="ARBA00022777"/>
    </source>
</evidence>
<evidence type="ECO:0000313" key="15">
    <source>
        <dbReference type="EMBL" id="ACZ18329.1"/>
    </source>
</evidence>
<evidence type="ECO:0000256" key="11">
    <source>
        <dbReference type="SAM" id="Coils"/>
    </source>
</evidence>
<dbReference type="InterPro" id="IPR005467">
    <property type="entry name" value="His_kinase_dom"/>
</dbReference>
<dbReference type="SUPFAM" id="SSF47384">
    <property type="entry name" value="Homodimeric domain of signal transducing histidine kinase"/>
    <property type="match status" value="1"/>
</dbReference>
<dbReference type="PROSITE" id="PS50885">
    <property type="entry name" value="HAMP"/>
    <property type="match status" value="1"/>
</dbReference>
<dbReference type="STRING" id="525903.Taci_0089"/>
<dbReference type="InterPro" id="IPR003660">
    <property type="entry name" value="HAMP_dom"/>
</dbReference>
<dbReference type="CDD" id="cd00082">
    <property type="entry name" value="HisKA"/>
    <property type="match status" value="1"/>
</dbReference>
<feature type="transmembrane region" description="Helical" evidence="12">
    <location>
        <begin position="6"/>
        <end position="27"/>
    </location>
</feature>
<dbReference type="SUPFAM" id="SSF55785">
    <property type="entry name" value="PYP-like sensor domain (PAS domain)"/>
    <property type="match status" value="1"/>
</dbReference>
<evidence type="ECO:0000256" key="1">
    <source>
        <dbReference type="ARBA" id="ARBA00000085"/>
    </source>
</evidence>
<dbReference type="PANTHER" id="PTHR45436:SF5">
    <property type="entry name" value="SENSOR HISTIDINE KINASE TRCS"/>
    <property type="match status" value="1"/>
</dbReference>
<keyword evidence="5" id="KW-0808">Transferase</keyword>
<dbReference type="InterPro" id="IPR003661">
    <property type="entry name" value="HisK_dim/P_dom"/>
</dbReference>
<dbReference type="RefSeq" id="WP_012868845.1">
    <property type="nucleotide sequence ID" value="NC_013522.1"/>
</dbReference>
<keyword evidence="16" id="KW-1185">Reference proteome</keyword>
<dbReference type="AlphaFoldDB" id="D1B7S6"/>
<dbReference type="Gene3D" id="3.30.565.10">
    <property type="entry name" value="Histidine kinase-like ATPase, C-terminal domain"/>
    <property type="match status" value="1"/>
</dbReference>
<dbReference type="Pfam" id="PF02518">
    <property type="entry name" value="HATPase_c"/>
    <property type="match status" value="1"/>
</dbReference>
<keyword evidence="7 15" id="KW-0418">Kinase</keyword>
<feature type="transmembrane region" description="Helical" evidence="12">
    <location>
        <begin position="170"/>
        <end position="189"/>
    </location>
</feature>
<dbReference type="HOGENOM" id="CLU_000445_89_2_0"/>
<dbReference type="CDD" id="cd00075">
    <property type="entry name" value="HATPase"/>
    <property type="match status" value="1"/>
</dbReference>
<dbReference type="Pfam" id="PF00672">
    <property type="entry name" value="HAMP"/>
    <property type="match status" value="1"/>
</dbReference>
<dbReference type="SMART" id="SM00304">
    <property type="entry name" value="HAMP"/>
    <property type="match status" value="1"/>
</dbReference>
<dbReference type="InterPro" id="IPR050428">
    <property type="entry name" value="TCS_sensor_his_kinase"/>
</dbReference>
<dbReference type="eggNOG" id="COG5002">
    <property type="taxonomic scope" value="Bacteria"/>
</dbReference>
<dbReference type="PRINTS" id="PR00344">
    <property type="entry name" value="BCTRLSENSOR"/>
</dbReference>
<organism evidence="15 16">
    <name type="scientific">Thermanaerovibrio acidaminovorans (strain ATCC 49978 / DSM 6589 / Su883)</name>
    <name type="common">Selenomonas acidaminovorans</name>
    <dbReference type="NCBI Taxonomy" id="525903"/>
    <lineage>
        <taxon>Bacteria</taxon>
        <taxon>Thermotogati</taxon>
        <taxon>Synergistota</taxon>
        <taxon>Synergistia</taxon>
        <taxon>Synergistales</taxon>
        <taxon>Synergistaceae</taxon>
        <taxon>Thermanaerovibrio</taxon>
    </lineage>
</organism>
<dbReference type="Pfam" id="PF00512">
    <property type="entry name" value="HisKA"/>
    <property type="match status" value="1"/>
</dbReference>
<dbReference type="InterPro" id="IPR003594">
    <property type="entry name" value="HATPase_dom"/>
</dbReference>
<sequence length="587" mass="65244">MLRSIRGQVTLLLALPLVTLVALWWIFALKDTRGHLEDETRSNLSALSASAGALVRLSGTEPESLDRVLGHWASDTGVRCTVIDRDGRVLWDSQVPLEGLPSLENHLTRPEVRRAFEAGEGYSVRRSDTTGVEYLYEARRVELPGGPTVVRVSLERNRFEGVLSSLRMRLLTTLGAALLLALGVGTWWMRRITGPILELARTADRAEAGEDIPLPPGGPNEVRLLGLSIRRMARRLNRAMEDLEEERRTLKGLVETMPVGVLMVDRQRRVLFFNDPMSDLMRSDSPPGTPVEGAVRHPKLMDAVDQLLKGGQVEATLTQSDAWSERHYLMRGVGVQGSAVVTVQDITQRVRGEEALRRFVSDVGHEFQTPLTVIRGAAELLRDYALGDNLMLIDRILEQQRRLTDMVDRLLLLTRFEGGDLGDPRELDLADLVRRAAGDASWLARDGEVQVELSLPHEAPVRASAEMEAAVRNLIENAVKYVRSKFDRSPGGLVKVTLEDQGDRYSLWVEDNGPGVPPGMEEQIFQRFRRGDQHRSRSSEPVGGYGLGLSIARGIARAHGGDVRLEWSQPGVGSRFLLWVSKGLDKK</sequence>
<keyword evidence="8 12" id="KW-1133">Transmembrane helix</keyword>
<evidence type="ECO:0000256" key="5">
    <source>
        <dbReference type="ARBA" id="ARBA00022679"/>
    </source>
</evidence>
<dbReference type="EMBL" id="CP001818">
    <property type="protein sequence ID" value="ACZ18329.1"/>
    <property type="molecule type" value="Genomic_DNA"/>
</dbReference>
<evidence type="ECO:0000256" key="3">
    <source>
        <dbReference type="ARBA" id="ARBA00012438"/>
    </source>
</evidence>
<dbReference type="Gene3D" id="6.10.340.10">
    <property type="match status" value="1"/>
</dbReference>
<dbReference type="InterPro" id="IPR036890">
    <property type="entry name" value="HATPase_C_sf"/>
</dbReference>
<feature type="domain" description="HAMP" evidence="14">
    <location>
        <begin position="190"/>
        <end position="241"/>
    </location>
</feature>
<gene>
    <name evidence="15" type="ordered locus">Taci_0089</name>
</gene>
<dbReference type="Proteomes" id="UP000002030">
    <property type="component" value="Chromosome"/>
</dbReference>
<evidence type="ECO:0000256" key="9">
    <source>
        <dbReference type="ARBA" id="ARBA00023012"/>
    </source>
</evidence>
<dbReference type="EnsemblBacteria" id="ACZ18329">
    <property type="protein sequence ID" value="ACZ18329"/>
    <property type="gene ID" value="Taci_0089"/>
</dbReference>
<dbReference type="InterPro" id="IPR035965">
    <property type="entry name" value="PAS-like_dom_sf"/>
</dbReference>
<feature type="domain" description="Histidine kinase" evidence="13">
    <location>
        <begin position="362"/>
        <end position="584"/>
    </location>
</feature>
<comment type="subcellular location">
    <subcellularLocation>
        <location evidence="2">Membrane</location>
    </subcellularLocation>
</comment>
<keyword evidence="9" id="KW-0902">Two-component regulatory system</keyword>
<dbReference type="EC" id="2.7.13.3" evidence="3"/>
<dbReference type="PROSITE" id="PS50109">
    <property type="entry name" value="HIS_KIN"/>
    <property type="match status" value="1"/>
</dbReference>
<dbReference type="GO" id="GO:0016020">
    <property type="term" value="C:membrane"/>
    <property type="evidence" value="ECO:0007669"/>
    <property type="project" value="UniProtKB-SubCell"/>
</dbReference>
<comment type="catalytic activity">
    <reaction evidence="1">
        <text>ATP + protein L-histidine = ADP + protein N-phospho-L-histidine.</text>
        <dbReference type="EC" id="2.7.13.3"/>
    </reaction>
</comment>
<proteinExistence type="predicted"/>
<evidence type="ECO:0000256" key="4">
    <source>
        <dbReference type="ARBA" id="ARBA00022553"/>
    </source>
</evidence>
<dbReference type="SMART" id="SM00387">
    <property type="entry name" value="HATPase_c"/>
    <property type="match status" value="1"/>
</dbReference>
<dbReference type="Gene3D" id="1.10.287.130">
    <property type="match status" value="1"/>
</dbReference>
<evidence type="ECO:0000259" key="13">
    <source>
        <dbReference type="PROSITE" id="PS50109"/>
    </source>
</evidence>
<dbReference type="SUPFAM" id="SSF55874">
    <property type="entry name" value="ATPase domain of HSP90 chaperone/DNA topoisomerase II/histidine kinase"/>
    <property type="match status" value="1"/>
</dbReference>
<dbReference type="InterPro" id="IPR004358">
    <property type="entry name" value="Sig_transdc_His_kin-like_C"/>
</dbReference>
<feature type="coiled-coil region" evidence="11">
    <location>
        <begin position="226"/>
        <end position="256"/>
    </location>
</feature>
<dbReference type="Gene3D" id="3.30.450.20">
    <property type="entry name" value="PAS domain"/>
    <property type="match status" value="1"/>
</dbReference>
<accession>D1B7S6</accession>
<evidence type="ECO:0000256" key="6">
    <source>
        <dbReference type="ARBA" id="ARBA00022692"/>
    </source>
</evidence>